<dbReference type="AlphaFoldDB" id="A0A916ZCV5"/>
<dbReference type="InterPro" id="IPR046087">
    <property type="entry name" value="DUF6105"/>
</dbReference>
<proteinExistence type="predicted"/>
<reference evidence="2" key="1">
    <citation type="journal article" date="2014" name="Int. J. Syst. Evol. Microbiol.">
        <title>Complete genome sequence of Corynebacterium casei LMG S-19264T (=DSM 44701T), isolated from a smear-ripened cheese.</title>
        <authorList>
            <consortium name="US DOE Joint Genome Institute (JGI-PGF)"/>
            <person name="Walter F."/>
            <person name="Albersmeier A."/>
            <person name="Kalinowski J."/>
            <person name="Ruckert C."/>
        </authorList>
    </citation>
    <scope>NUCLEOTIDE SEQUENCE</scope>
    <source>
        <strain evidence="2">CGMCC 1.15367</strain>
    </source>
</reference>
<feature type="transmembrane region" description="Helical" evidence="1">
    <location>
        <begin position="53"/>
        <end position="72"/>
    </location>
</feature>
<evidence type="ECO:0000313" key="3">
    <source>
        <dbReference type="Proteomes" id="UP000644699"/>
    </source>
</evidence>
<name>A0A916ZCV5_9HYPH</name>
<reference evidence="2" key="2">
    <citation type="submission" date="2020-09" db="EMBL/GenBank/DDBJ databases">
        <authorList>
            <person name="Sun Q."/>
            <person name="Zhou Y."/>
        </authorList>
    </citation>
    <scope>NUCLEOTIDE SEQUENCE</scope>
    <source>
        <strain evidence="2">CGMCC 1.15367</strain>
    </source>
</reference>
<keyword evidence="1" id="KW-0472">Membrane</keyword>
<evidence type="ECO:0000256" key="1">
    <source>
        <dbReference type="SAM" id="Phobius"/>
    </source>
</evidence>
<keyword evidence="1" id="KW-1133">Transmembrane helix</keyword>
<organism evidence="2 3">
    <name type="scientific">Aureimonas endophytica</name>
    <dbReference type="NCBI Taxonomy" id="2027858"/>
    <lineage>
        <taxon>Bacteria</taxon>
        <taxon>Pseudomonadati</taxon>
        <taxon>Pseudomonadota</taxon>
        <taxon>Alphaproteobacteria</taxon>
        <taxon>Hyphomicrobiales</taxon>
        <taxon>Aurantimonadaceae</taxon>
        <taxon>Aureimonas</taxon>
    </lineage>
</organism>
<accession>A0A916ZCV5</accession>
<gene>
    <name evidence="2" type="ORF">GCM10011390_03910</name>
</gene>
<dbReference type="RefSeq" id="WP_188906536.1">
    <property type="nucleotide sequence ID" value="NZ_BMIQ01000001.1"/>
</dbReference>
<dbReference type="EMBL" id="BMIQ01000001">
    <property type="protein sequence ID" value="GGD88356.1"/>
    <property type="molecule type" value="Genomic_DNA"/>
</dbReference>
<keyword evidence="1" id="KW-0812">Transmembrane</keyword>
<keyword evidence="3" id="KW-1185">Reference proteome</keyword>
<sequence>MRTFLVLWLGPIAGFWVWHLMTVNGLVFSLEYHDRVFAIYAALLGIEPAAIPPLFAQGLLFDGLILGLVLAFRRRRVLVVLARDTIRRLRETWALRSASSAFRRRLNEVSETRYPSLPPESGERVGAL</sequence>
<dbReference type="Pfam" id="PF19600">
    <property type="entry name" value="DUF6105"/>
    <property type="match status" value="1"/>
</dbReference>
<dbReference type="Proteomes" id="UP000644699">
    <property type="component" value="Unassembled WGS sequence"/>
</dbReference>
<protein>
    <submittedName>
        <fullName evidence="2">Uncharacterized protein</fullName>
    </submittedName>
</protein>
<comment type="caution">
    <text evidence="2">The sequence shown here is derived from an EMBL/GenBank/DDBJ whole genome shotgun (WGS) entry which is preliminary data.</text>
</comment>
<evidence type="ECO:0000313" key="2">
    <source>
        <dbReference type="EMBL" id="GGD88356.1"/>
    </source>
</evidence>